<evidence type="ECO:0000256" key="2">
    <source>
        <dbReference type="SAM" id="MobiDB-lite"/>
    </source>
</evidence>
<dbReference type="EMBL" id="ML987190">
    <property type="protein sequence ID" value="KAF2254176.1"/>
    <property type="molecule type" value="Genomic_DNA"/>
</dbReference>
<sequence>MALDSEAPGSASSAPPSPTPAILDLDPQDATRLNAFRAWLAPDPPINGLARDDIIREYIALTETLCARNQTLTTYAHDRFLEAQDLRSAKLDLQRQLACLRQRFNAFKCDAENREGLLRGLVPKEKLVLQMPASRRDEGKGEGEDEEKNGLVTMVEEFVGRVVEERTEISELNTRLSQEGEALRTEARRAAEERKGLERKVRRLETEVKEERARARRCDELAVQVEQVSMRGGWMLAR</sequence>
<protein>
    <submittedName>
        <fullName evidence="3">Uncharacterized protein</fullName>
    </submittedName>
</protein>
<feature type="compositionally biased region" description="Low complexity" evidence="2">
    <location>
        <begin position="1"/>
        <end position="14"/>
    </location>
</feature>
<evidence type="ECO:0000313" key="3">
    <source>
        <dbReference type="EMBL" id="KAF2254176.1"/>
    </source>
</evidence>
<dbReference type="Proteomes" id="UP000800094">
    <property type="component" value="Unassembled WGS sequence"/>
</dbReference>
<dbReference type="AlphaFoldDB" id="A0A6A6IUW3"/>
<evidence type="ECO:0000313" key="4">
    <source>
        <dbReference type="Proteomes" id="UP000800094"/>
    </source>
</evidence>
<dbReference type="GeneID" id="54573043"/>
<feature type="region of interest" description="Disordered" evidence="2">
    <location>
        <begin position="1"/>
        <end position="21"/>
    </location>
</feature>
<evidence type="ECO:0000256" key="1">
    <source>
        <dbReference type="SAM" id="Coils"/>
    </source>
</evidence>
<gene>
    <name evidence="3" type="ORF">BU26DRAFT_134631</name>
</gene>
<feature type="coiled-coil region" evidence="1">
    <location>
        <begin position="173"/>
        <end position="221"/>
    </location>
</feature>
<organism evidence="3 4">
    <name type="scientific">Trematosphaeria pertusa</name>
    <dbReference type="NCBI Taxonomy" id="390896"/>
    <lineage>
        <taxon>Eukaryota</taxon>
        <taxon>Fungi</taxon>
        <taxon>Dikarya</taxon>
        <taxon>Ascomycota</taxon>
        <taxon>Pezizomycotina</taxon>
        <taxon>Dothideomycetes</taxon>
        <taxon>Pleosporomycetidae</taxon>
        <taxon>Pleosporales</taxon>
        <taxon>Massarineae</taxon>
        <taxon>Trematosphaeriaceae</taxon>
        <taxon>Trematosphaeria</taxon>
    </lineage>
</organism>
<reference evidence="3" key="1">
    <citation type="journal article" date="2020" name="Stud. Mycol.">
        <title>101 Dothideomycetes genomes: a test case for predicting lifestyles and emergence of pathogens.</title>
        <authorList>
            <person name="Haridas S."/>
            <person name="Albert R."/>
            <person name="Binder M."/>
            <person name="Bloem J."/>
            <person name="Labutti K."/>
            <person name="Salamov A."/>
            <person name="Andreopoulos B."/>
            <person name="Baker S."/>
            <person name="Barry K."/>
            <person name="Bills G."/>
            <person name="Bluhm B."/>
            <person name="Cannon C."/>
            <person name="Castanera R."/>
            <person name="Culley D."/>
            <person name="Daum C."/>
            <person name="Ezra D."/>
            <person name="Gonzalez J."/>
            <person name="Henrissat B."/>
            <person name="Kuo A."/>
            <person name="Liang C."/>
            <person name="Lipzen A."/>
            <person name="Lutzoni F."/>
            <person name="Magnuson J."/>
            <person name="Mondo S."/>
            <person name="Nolan M."/>
            <person name="Ohm R."/>
            <person name="Pangilinan J."/>
            <person name="Park H.-J."/>
            <person name="Ramirez L."/>
            <person name="Alfaro M."/>
            <person name="Sun H."/>
            <person name="Tritt A."/>
            <person name="Yoshinaga Y."/>
            <person name="Zwiers L.-H."/>
            <person name="Turgeon B."/>
            <person name="Goodwin S."/>
            <person name="Spatafora J."/>
            <person name="Crous P."/>
            <person name="Grigoriev I."/>
        </authorList>
    </citation>
    <scope>NUCLEOTIDE SEQUENCE</scope>
    <source>
        <strain evidence="3">CBS 122368</strain>
    </source>
</reference>
<keyword evidence="1" id="KW-0175">Coiled coil</keyword>
<dbReference type="RefSeq" id="XP_033689180.1">
    <property type="nucleotide sequence ID" value="XM_033819713.1"/>
</dbReference>
<accession>A0A6A6IUW3</accession>
<keyword evidence="4" id="KW-1185">Reference proteome</keyword>
<name>A0A6A6IUW3_9PLEO</name>
<proteinExistence type="predicted"/>